<name>A0ABS8UW36_DATST</name>
<organism evidence="2 3">
    <name type="scientific">Datura stramonium</name>
    <name type="common">Jimsonweed</name>
    <name type="synonym">Common thornapple</name>
    <dbReference type="NCBI Taxonomy" id="4076"/>
    <lineage>
        <taxon>Eukaryota</taxon>
        <taxon>Viridiplantae</taxon>
        <taxon>Streptophyta</taxon>
        <taxon>Embryophyta</taxon>
        <taxon>Tracheophyta</taxon>
        <taxon>Spermatophyta</taxon>
        <taxon>Magnoliopsida</taxon>
        <taxon>eudicotyledons</taxon>
        <taxon>Gunneridae</taxon>
        <taxon>Pentapetalae</taxon>
        <taxon>asterids</taxon>
        <taxon>lamiids</taxon>
        <taxon>Solanales</taxon>
        <taxon>Solanaceae</taxon>
        <taxon>Solanoideae</taxon>
        <taxon>Datureae</taxon>
        <taxon>Datura</taxon>
    </lineage>
</organism>
<feature type="non-terminal residue" evidence="2">
    <location>
        <position position="127"/>
    </location>
</feature>
<evidence type="ECO:0000313" key="2">
    <source>
        <dbReference type="EMBL" id="MCD9638659.1"/>
    </source>
</evidence>
<sequence>DFGVLQDTTLKVNNNIGKFMALGKYFISKKVFKGGVVDSSTLTKPGVFEELKVLVRDVKPEIRKKLFDKRTLEDARILSLESDNAQLNTTLEFTNREITFLKEKILEQQHVHNGRIYKLLALIEKST</sequence>
<protein>
    <submittedName>
        <fullName evidence="2">Uncharacterized protein</fullName>
    </submittedName>
</protein>
<proteinExistence type="predicted"/>
<evidence type="ECO:0000313" key="3">
    <source>
        <dbReference type="Proteomes" id="UP000823775"/>
    </source>
</evidence>
<keyword evidence="1" id="KW-0175">Coiled coil</keyword>
<dbReference type="Proteomes" id="UP000823775">
    <property type="component" value="Unassembled WGS sequence"/>
</dbReference>
<keyword evidence="3" id="KW-1185">Reference proteome</keyword>
<dbReference type="EMBL" id="JACEIK010002751">
    <property type="protein sequence ID" value="MCD9638659.1"/>
    <property type="molecule type" value="Genomic_DNA"/>
</dbReference>
<evidence type="ECO:0000256" key="1">
    <source>
        <dbReference type="SAM" id="Coils"/>
    </source>
</evidence>
<feature type="non-terminal residue" evidence="2">
    <location>
        <position position="1"/>
    </location>
</feature>
<accession>A0ABS8UW36</accession>
<feature type="coiled-coil region" evidence="1">
    <location>
        <begin position="77"/>
        <end position="104"/>
    </location>
</feature>
<gene>
    <name evidence="2" type="ORF">HAX54_022781</name>
</gene>
<comment type="caution">
    <text evidence="2">The sequence shown here is derived from an EMBL/GenBank/DDBJ whole genome shotgun (WGS) entry which is preliminary data.</text>
</comment>
<reference evidence="2 3" key="1">
    <citation type="journal article" date="2021" name="BMC Genomics">
        <title>Datura genome reveals duplications of psychoactive alkaloid biosynthetic genes and high mutation rate following tissue culture.</title>
        <authorList>
            <person name="Rajewski A."/>
            <person name="Carter-House D."/>
            <person name="Stajich J."/>
            <person name="Litt A."/>
        </authorList>
    </citation>
    <scope>NUCLEOTIDE SEQUENCE [LARGE SCALE GENOMIC DNA]</scope>
    <source>
        <strain evidence="2">AR-01</strain>
    </source>
</reference>